<evidence type="ECO:0000313" key="4">
    <source>
        <dbReference type="EMBL" id="MFC4267674.1"/>
    </source>
</evidence>
<evidence type="ECO:0000256" key="1">
    <source>
        <dbReference type="SAM" id="MobiDB-lite"/>
    </source>
</evidence>
<dbReference type="Pfam" id="PF13349">
    <property type="entry name" value="DUF4097"/>
    <property type="match status" value="1"/>
</dbReference>
<keyword evidence="5" id="KW-1185">Reference proteome</keyword>
<evidence type="ECO:0000256" key="2">
    <source>
        <dbReference type="SAM" id="SignalP"/>
    </source>
</evidence>
<feature type="chain" id="PRO_5045377322" evidence="2">
    <location>
        <begin position="20"/>
        <end position="253"/>
    </location>
</feature>
<accession>A0ABV8R8C1</accession>
<protein>
    <submittedName>
        <fullName evidence="4">DUF4097 family beta strand repeat-containing protein</fullName>
    </submittedName>
</protein>
<feature type="signal peptide" evidence="2">
    <location>
        <begin position="1"/>
        <end position="19"/>
    </location>
</feature>
<evidence type="ECO:0000313" key="5">
    <source>
        <dbReference type="Proteomes" id="UP001595826"/>
    </source>
</evidence>
<feature type="domain" description="DUF4097" evidence="3">
    <location>
        <begin position="143"/>
        <end position="250"/>
    </location>
</feature>
<organism evidence="4 5">
    <name type="scientific">Polaribacter marinivivus</name>
    <dbReference type="NCBI Taxonomy" id="1524260"/>
    <lineage>
        <taxon>Bacteria</taxon>
        <taxon>Pseudomonadati</taxon>
        <taxon>Bacteroidota</taxon>
        <taxon>Flavobacteriia</taxon>
        <taxon>Flavobacteriales</taxon>
        <taxon>Flavobacteriaceae</taxon>
    </lineage>
</organism>
<proteinExistence type="predicted"/>
<dbReference type="Proteomes" id="UP001595826">
    <property type="component" value="Unassembled WGS sequence"/>
</dbReference>
<keyword evidence="2" id="KW-0732">Signal</keyword>
<feature type="compositionally biased region" description="Basic and acidic residues" evidence="1">
    <location>
        <begin position="105"/>
        <end position="125"/>
    </location>
</feature>
<comment type="caution">
    <text evidence="4">The sequence shown here is derived from an EMBL/GenBank/DDBJ whole genome shotgun (WGS) entry which is preliminary data.</text>
</comment>
<dbReference type="EMBL" id="JBHSCY010000001">
    <property type="protein sequence ID" value="MFC4267674.1"/>
    <property type="molecule type" value="Genomic_DNA"/>
</dbReference>
<feature type="region of interest" description="Disordered" evidence="1">
    <location>
        <begin position="104"/>
        <end position="126"/>
    </location>
</feature>
<name>A0ABV8R8C1_9FLAO</name>
<sequence>MKNLLFFIGLLLTFNNLSAQKKITENTKANGIDDVYIHVKFANNIVVKNWDKNQIALEATVNIDDNKRNDYFSLKADKVGSTYKVASDYGDYFKKYRSYYSYNKHSHDDDEKHDDKKENNDSDCHNHKHNNIVDYVIYVPKNMQLKVKSISGSVEAENYAGVLKLDLISGDITVKKHSKDMYLKTISGDIDIYVADAKLEAKTLTGGVYSDLDINFSKNKRKGYGSKIITTINKGTSNLRLNTISGDIFLRKI</sequence>
<gene>
    <name evidence="4" type="ORF">ACFOWD_02050</name>
</gene>
<dbReference type="InterPro" id="IPR025164">
    <property type="entry name" value="Toastrack_DUF4097"/>
</dbReference>
<evidence type="ECO:0000259" key="3">
    <source>
        <dbReference type="Pfam" id="PF13349"/>
    </source>
</evidence>
<dbReference type="RefSeq" id="WP_377407692.1">
    <property type="nucleotide sequence ID" value="NZ_JBHSCY010000001.1"/>
</dbReference>
<reference evidence="5" key="1">
    <citation type="journal article" date="2019" name="Int. J. Syst. Evol. Microbiol.">
        <title>The Global Catalogue of Microorganisms (GCM) 10K type strain sequencing project: providing services to taxonomists for standard genome sequencing and annotation.</title>
        <authorList>
            <consortium name="The Broad Institute Genomics Platform"/>
            <consortium name="The Broad Institute Genome Sequencing Center for Infectious Disease"/>
            <person name="Wu L."/>
            <person name="Ma J."/>
        </authorList>
    </citation>
    <scope>NUCLEOTIDE SEQUENCE [LARGE SCALE GENOMIC DNA]</scope>
    <source>
        <strain evidence="5">CECT 8655</strain>
    </source>
</reference>